<dbReference type="PROSITE" id="PS50825">
    <property type="entry name" value="HYR"/>
    <property type="match status" value="1"/>
</dbReference>
<dbReference type="PANTHER" id="PTHR24273">
    <property type="entry name" value="FI04643P-RELATED"/>
    <property type="match status" value="1"/>
</dbReference>
<feature type="domain" description="GH16" evidence="5">
    <location>
        <begin position="133"/>
        <end position="404"/>
    </location>
</feature>
<evidence type="ECO:0000256" key="2">
    <source>
        <dbReference type="ARBA" id="ARBA00022737"/>
    </source>
</evidence>
<dbReference type="InterPro" id="IPR000757">
    <property type="entry name" value="Beta-glucanase-like"/>
</dbReference>
<keyword evidence="7" id="KW-1185">Reference proteome</keyword>
<evidence type="ECO:0000259" key="5">
    <source>
        <dbReference type="PROSITE" id="PS51762"/>
    </source>
</evidence>
<comment type="similarity">
    <text evidence="1">Belongs to the glycosyl hydrolase 16 family.</text>
</comment>
<evidence type="ECO:0000313" key="7">
    <source>
        <dbReference type="Proteomes" id="UP000316775"/>
    </source>
</evidence>
<evidence type="ECO:0000256" key="3">
    <source>
        <dbReference type="SAM" id="SignalP"/>
    </source>
</evidence>
<evidence type="ECO:0008006" key="8">
    <source>
        <dbReference type="Google" id="ProtNLM"/>
    </source>
</evidence>
<dbReference type="GO" id="GO:0005975">
    <property type="term" value="P:carbohydrate metabolic process"/>
    <property type="evidence" value="ECO:0007669"/>
    <property type="project" value="InterPro"/>
</dbReference>
<keyword evidence="2" id="KW-0677">Repeat</keyword>
<dbReference type="Gene3D" id="2.60.120.200">
    <property type="match status" value="1"/>
</dbReference>
<reference evidence="6 7" key="1">
    <citation type="submission" date="2019-06" db="EMBL/GenBank/DDBJ databases">
        <title>Whole genome shotgun sequence of Flavobacterium flevense NBRC 14960.</title>
        <authorList>
            <person name="Hosoyama A."/>
            <person name="Uohara A."/>
            <person name="Ohji S."/>
            <person name="Ichikawa N."/>
        </authorList>
    </citation>
    <scope>NUCLEOTIDE SEQUENCE [LARGE SCALE GENOMIC DNA]</scope>
    <source>
        <strain evidence="6 7">NBRC 14960</strain>
    </source>
</reference>
<comment type="caution">
    <text evidence="6">The sequence shown here is derived from an EMBL/GenBank/DDBJ whole genome shotgun (WGS) entry which is preliminary data.</text>
</comment>
<dbReference type="Proteomes" id="UP000316775">
    <property type="component" value="Unassembled WGS sequence"/>
</dbReference>
<evidence type="ECO:0000259" key="4">
    <source>
        <dbReference type="PROSITE" id="PS50825"/>
    </source>
</evidence>
<protein>
    <recommendedName>
        <fullName evidence="8">HYR domain-containing protein</fullName>
    </recommendedName>
</protein>
<dbReference type="InterPro" id="IPR013320">
    <property type="entry name" value="ConA-like_dom_sf"/>
</dbReference>
<dbReference type="STRING" id="983.SAMN05443543_11326"/>
<feature type="signal peptide" evidence="3">
    <location>
        <begin position="1"/>
        <end position="37"/>
    </location>
</feature>
<organism evidence="6 7">
    <name type="scientific">Flavobacterium flevense</name>
    <dbReference type="NCBI Taxonomy" id="983"/>
    <lineage>
        <taxon>Bacteria</taxon>
        <taxon>Pseudomonadati</taxon>
        <taxon>Bacteroidota</taxon>
        <taxon>Flavobacteriia</taxon>
        <taxon>Flavobacteriales</taxon>
        <taxon>Flavobacteriaceae</taxon>
        <taxon>Flavobacterium</taxon>
    </lineage>
</organism>
<dbReference type="GO" id="GO:0004553">
    <property type="term" value="F:hydrolase activity, hydrolyzing O-glycosyl compounds"/>
    <property type="evidence" value="ECO:0007669"/>
    <property type="project" value="InterPro"/>
</dbReference>
<dbReference type="PROSITE" id="PS51762">
    <property type="entry name" value="GH16_2"/>
    <property type="match status" value="1"/>
</dbReference>
<evidence type="ECO:0000313" key="6">
    <source>
        <dbReference type="EMBL" id="GEC72489.1"/>
    </source>
</evidence>
<dbReference type="AlphaFoldDB" id="A0A4Y4AYU9"/>
<name>A0A4Y4AYU9_9FLAO</name>
<feature type="domain" description="HYR" evidence="4">
    <location>
        <begin position="42"/>
        <end position="124"/>
    </location>
</feature>
<dbReference type="EMBL" id="BJNP01000020">
    <property type="protein sequence ID" value="GEC72489.1"/>
    <property type="molecule type" value="Genomic_DNA"/>
</dbReference>
<sequence length="404" mass="44980">MINILYKKIMKKNMVKNKLVYASSLFLILLSTSCSSAEDAVADTEIPVINCQANITVTIASTENEAKVDYIIPKATDNVSAMVTQTSGLTPGAMFPIGTTTNIFRAKDGAGNIATCSFDVVVTRNAPSNNKPYFIGNDPTPSGKKWTKVGELSDEFEGTSFDDNKWHRNPATDGFNWIGRAPGLFESDNVTVSDGNLNVTVEKFTSPKTVNNTVFTHGGAIIRSKVLAKPGQYYECRMKANKTIMSSTFWISFKQNCNTGPVRKLELDIQECVGRVHSGTEAWANNWDQIFASNTWRHKQTCDVATSLQSPGKTALTEKNNSRFFVYGCWWKSPTEILFYLDGKFTHSITNPPADFDLEGYITMAMETYDWNPVDEAGSVFTSGSFDDLTTKYDWVRTWKLENQ</sequence>
<keyword evidence="3" id="KW-0732">Signal</keyword>
<proteinExistence type="inferred from homology"/>
<evidence type="ECO:0000256" key="1">
    <source>
        <dbReference type="ARBA" id="ARBA00006865"/>
    </source>
</evidence>
<dbReference type="SUPFAM" id="SSF49899">
    <property type="entry name" value="Concanavalin A-like lectins/glucanases"/>
    <property type="match status" value="1"/>
</dbReference>
<dbReference type="PANTHER" id="PTHR24273:SF32">
    <property type="entry name" value="HYALIN"/>
    <property type="match status" value="1"/>
</dbReference>
<accession>A0A4Y4AYU9</accession>
<feature type="chain" id="PRO_5021398746" description="HYR domain-containing protein" evidence="3">
    <location>
        <begin position="38"/>
        <end position="404"/>
    </location>
</feature>
<dbReference type="InterPro" id="IPR003410">
    <property type="entry name" value="HYR_dom"/>
</dbReference>
<gene>
    <name evidence="6" type="ORF">FFL01_20280</name>
</gene>
<dbReference type="Pfam" id="PF02494">
    <property type="entry name" value="HYR"/>
    <property type="match status" value="1"/>
</dbReference>
<dbReference type="PROSITE" id="PS51257">
    <property type="entry name" value="PROKAR_LIPOPROTEIN"/>
    <property type="match status" value="1"/>
</dbReference>